<comment type="catalytic activity">
    <reaction evidence="7 8">
        <text>guanosine(966) in 16S rRNA + S-adenosyl-L-methionine = N(2)-methylguanosine(966) in 16S rRNA + S-adenosyl-L-homocysteine + H(+)</text>
        <dbReference type="Rhea" id="RHEA:23548"/>
        <dbReference type="Rhea" id="RHEA-COMP:10211"/>
        <dbReference type="Rhea" id="RHEA-COMP:10212"/>
        <dbReference type="ChEBI" id="CHEBI:15378"/>
        <dbReference type="ChEBI" id="CHEBI:57856"/>
        <dbReference type="ChEBI" id="CHEBI:59789"/>
        <dbReference type="ChEBI" id="CHEBI:74269"/>
        <dbReference type="ChEBI" id="CHEBI:74481"/>
        <dbReference type="EC" id="2.1.1.171"/>
    </reaction>
</comment>
<dbReference type="SUPFAM" id="SSF53335">
    <property type="entry name" value="S-adenosyl-L-methionine-dependent methyltransferases"/>
    <property type="match status" value="1"/>
</dbReference>
<evidence type="ECO:0000256" key="1">
    <source>
        <dbReference type="ARBA" id="ARBA00002649"/>
    </source>
</evidence>
<dbReference type="NCBIfam" id="TIGR00095">
    <property type="entry name" value="16S rRNA (guanine(966)-N(2))-methyltransferase RsmD"/>
    <property type="match status" value="1"/>
</dbReference>
<evidence type="ECO:0000256" key="8">
    <source>
        <dbReference type="PIRNR" id="PIRNR004553"/>
    </source>
</evidence>
<dbReference type="GO" id="GO:0052913">
    <property type="term" value="F:16S rRNA (guanine(966)-N(2))-methyltransferase activity"/>
    <property type="evidence" value="ECO:0007669"/>
    <property type="project" value="UniProtKB-EC"/>
</dbReference>
<dbReference type="CDD" id="cd02440">
    <property type="entry name" value="AdoMet_MTases"/>
    <property type="match status" value="1"/>
</dbReference>
<gene>
    <name evidence="9" type="primary">rsmD</name>
    <name evidence="9" type="ORF">V3390_09025</name>
</gene>
<organism evidence="9 10">
    <name type="scientific">Aquilutibacter rugosus</name>
    <dbReference type="NCBI Taxonomy" id="3115820"/>
    <lineage>
        <taxon>Bacteria</taxon>
        <taxon>Pseudomonadati</taxon>
        <taxon>Pseudomonadota</taxon>
        <taxon>Gammaproteobacteria</taxon>
        <taxon>Lysobacterales</taxon>
        <taxon>Lysobacteraceae</taxon>
        <taxon>Aquilutibacter</taxon>
    </lineage>
</organism>
<proteinExistence type="inferred from homology"/>
<dbReference type="Pfam" id="PF03602">
    <property type="entry name" value="Cons_hypoth95"/>
    <property type="match status" value="1"/>
</dbReference>
<keyword evidence="10" id="KW-1185">Reference proteome</keyword>
<dbReference type="InterPro" id="IPR004398">
    <property type="entry name" value="RNA_MeTrfase_RsmD"/>
</dbReference>
<evidence type="ECO:0000256" key="7">
    <source>
        <dbReference type="ARBA" id="ARBA00048326"/>
    </source>
</evidence>
<protein>
    <recommendedName>
        <fullName evidence="4 8">Ribosomal RNA small subunit methyltransferase D</fullName>
        <ecNumber evidence="3 8">2.1.1.171</ecNumber>
    </recommendedName>
</protein>
<evidence type="ECO:0000256" key="2">
    <source>
        <dbReference type="ARBA" id="ARBA00005269"/>
    </source>
</evidence>
<dbReference type="EC" id="2.1.1.171" evidence="3 8"/>
<keyword evidence="5 8" id="KW-0489">Methyltransferase</keyword>
<evidence type="ECO:0000313" key="10">
    <source>
        <dbReference type="Proteomes" id="UP001356170"/>
    </source>
</evidence>
<accession>A0ABU7V3A6</accession>
<keyword evidence="6 8" id="KW-0808">Transferase</keyword>
<dbReference type="PIRSF" id="PIRSF004553">
    <property type="entry name" value="CHP00095"/>
    <property type="match status" value="1"/>
</dbReference>
<dbReference type="Proteomes" id="UP001356170">
    <property type="component" value="Unassembled WGS sequence"/>
</dbReference>
<dbReference type="PROSITE" id="PS00092">
    <property type="entry name" value="N6_MTASE"/>
    <property type="match status" value="1"/>
</dbReference>
<dbReference type="PANTHER" id="PTHR43542:SF1">
    <property type="entry name" value="METHYLTRANSFERASE"/>
    <property type="match status" value="1"/>
</dbReference>
<evidence type="ECO:0000256" key="6">
    <source>
        <dbReference type="ARBA" id="ARBA00022679"/>
    </source>
</evidence>
<comment type="caution">
    <text evidence="9">The sequence shown here is derived from an EMBL/GenBank/DDBJ whole genome shotgun (WGS) entry which is preliminary data.</text>
</comment>
<dbReference type="InterPro" id="IPR002052">
    <property type="entry name" value="DNA_methylase_N6_adenine_CS"/>
</dbReference>
<keyword evidence="8" id="KW-0949">S-adenosyl-L-methionine</keyword>
<reference evidence="9 10" key="1">
    <citation type="submission" date="2024-01" db="EMBL/GenBank/DDBJ databases">
        <title>Novel species of the genus Luteimonas isolated from rivers.</title>
        <authorList>
            <person name="Lu H."/>
        </authorList>
    </citation>
    <scope>NUCLEOTIDE SEQUENCE [LARGE SCALE GENOMIC DNA]</scope>
    <source>
        <strain evidence="9 10">FXH3W</strain>
    </source>
</reference>
<evidence type="ECO:0000256" key="3">
    <source>
        <dbReference type="ARBA" id="ARBA00012141"/>
    </source>
</evidence>
<dbReference type="Gene3D" id="3.40.50.150">
    <property type="entry name" value="Vaccinia Virus protein VP39"/>
    <property type="match status" value="1"/>
</dbReference>
<dbReference type="EMBL" id="JAZHBO010000002">
    <property type="protein sequence ID" value="MEF2156364.1"/>
    <property type="molecule type" value="Genomic_DNA"/>
</dbReference>
<evidence type="ECO:0000313" key="9">
    <source>
        <dbReference type="EMBL" id="MEF2156364.1"/>
    </source>
</evidence>
<comment type="function">
    <text evidence="1 8">Specifically methylates the guanine in position 966 of 16S rRNA in the assembled 30S particle.</text>
</comment>
<keyword evidence="8" id="KW-0698">rRNA processing</keyword>
<evidence type="ECO:0000256" key="4">
    <source>
        <dbReference type="ARBA" id="ARBA00013682"/>
    </source>
</evidence>
<sequence>MNRNASRAPRAQTATGQVRIIGGEWGGRKLLVLNKPGLRPTSDRVRETLFNWIQFQIAGMRVLDPFAGTGALGLEALSRGAVHTTFCELDSDAARQLQVNIETLGAQDRSDLRRTDGVQCLRSLAGQSERFDLIFLDPPFGLNLHEPALQAVDHITGAGSWLYLEQELRGGARPSALWQEHRQGQTREVHYALYRRSK</sequence>
<comment type="similarity">
    <text evidence="2 8">Belongs to the methyltransferase superfamily. RsmD family.</text>
</comment>
<dbReference type="PANTHER" id="PTHR43542">
    <property type="entry name" value="METHYLTRANSFERASE"/>
    <property type="match status" value="1"/>
</dbReference>
<evidence type="ECO:0000256" key="5">
    <source>
        <dbReference type="ARBA" id="ARBA00022603"/>
    </source>
</evidence>
<name>A0ABU7V3A6_9GAMM</name>
<dbReference type="RefSeq" id="WP_331704156.1">
    <property type="nucleotide sequence ID" value="NZ_JAZHBO010000002.1"/>
</dbReference>
<dbReference type="InterPro" id="IPR029063">
    <property type="entry name" value="SAM-dependent_MTases_sf"/>
</dbReference>